<evidence type="ECO:0000313" key="1">
    <source>
        <dbReference type="EMBL" id="ORX95464.1"/>
    </source>
</evidence>
<dbReference type="AlphaFoldDB" id="A0A1Y1YCX2"/>
<protein>
    <submittedName>
        <fullName evidence="1">Uncharacterized protein</fullName>
    </submittedName>
</protein>
<dbReference type="Pfam" id="PF14223">
    <property type="entry name" value="Retrotran_gag_2"/>
    <property type="match status" value="1"/>
</dbReference>
<organism evidence="1 2">
    <name type="scientific">Basidiobolus meristosporus CBS 931.73</name>
    <dbReference type="NCBI Taxonomy" id="1314790"/>
    <lineage>
        <taxon>Eukaryota</taxon>
        <taxon>Fungi</taxon>
        <taxon>Fungi incertae sedis</taxon>
        <taxon>Zoopagomycota</taxon>
        <taxon>Entomophthoromycotina</taxon>
        <taxon>Basidiobolomycetes</taxon>
        <taxon>Basidiobolales</taxon>
        <taxon>Basidiobolaceae</taxon>
        <taxon>Basidiobolus</taxon>
    </lineage>
</organism>
<accession>A0A1Y1YCX2</accession>
<evidence type="ECO:0000313" key="2">
    <source>
        <dbReference type="Proteomes" id="UP000193498"/>
    </source>
</evidence>
<comment type="caution">
    <text evidence="1">The sequence shown here is derived from an EMBL/GenBank/DDBJ whole genome shotgun (WGS) entry which is preliminary data.</text>
</comment>
<name>A0A1Y1YCX2_9FUNG</name>
<dbReference type="InParanoid" id="A0A1Y1YCX2"/>
<keyword evidence="2" id="KW-1185">Reference proteome</keyword>
<gene>
    <name evidence="1" type="ORF">K493DRAFT_351552</name>
</gene>
<dbReference type="EMBL" id="MCFE01000175">
    <property type="protein sequence ID" value="ORX95464.1"/>
    <property type="molecule type" value="Genomic_DNA"/>
</dbReference>
<proteinExistence type="predicted"/>
<reference evidence="1 2" key="1">
    <citation type="submission" date="2016-07" db="EMBL/GenBank/DDBJ databases">
        <title>Pervasive Adenine N6-methylation of Active Genes in Fungi.</title>
        <authorList>
            <consortium name="DOE Joint Genome Institute"/>
            <person name="Mondo S.J."/>
            <person name="Dannebaum R.O."/>
            <person name="Kuo R.C."/>
            <person name="Labutti K."/>
            <person name="Haridas S."/>
            <person name="Kuo A."/>
            <person name="Salamov A."/>
            <person name="Ahrendt S.R."/>
            <person name="Lipzen A."/>
            <person name="Sullivan W."/>
            <person name="Andreopoulos W.B."/>
            <person name="Clum A."/>
            <person name="Lindquist E."/>
            <person name="Daum C."/>
            <person name="Ramamoorthy G.K."/>
            <person name="Gryganskyi A."/>
            <person name="Culley D."/>
            <person name="Magnuson J.K."/>
            <person name="James T.Y."/>
            <person name="O'Malley M.A."/>
            <person name="Stajich J.E."/>
            <person name="Spatafora J.W."/>
            <person name="Visel A."/>
            <person name="Grigoriev I.V."/>
        </authorList>
    </citation>
    <scope>NUCLEOTIDE SEQUENCE [LARGE SCALE GENOMIC DNA]</scope>
    <source>
        <strain evidence="1 2">CBS 931.73</strain>
    </source>
</reference>
<dbReference type="Proteomes" id="UP000193498">
    <property type="component" value="Unassembled WGS sequence"/>
</dbReference>
<sequence>MAARERGFLESLVLRDSRGEGPVKGHSVVDSGQFRLARVPAGPSSGYFYGFPEAVSGLETPAAITGTSPSDEKWNGSNYHVWKVKVKVKMLLQERGLWEIVTGEECPPKNVGEESLKYQKEEQSAFNLICSNVKDKLLIQCSRAKTSNNAWKALEDT</sequence>
<dbReference type="OrthoDB" id="153096at2759"/>